<evidence type="ECO:0000256" key="1">
    <source>
        <dbReference type="SAM" id="Phobius"/>
    </source>
</evidence>
<dbReference type="KEGG" id="rbi:RB2501_14034"/>
<dbReference type="HOGENOM" id="CLU_1309335_0_0_10"/>
<reference evidence="2 3" key="1">
    <citation type="journal article" date="2009" name="J. Bacteriol.">
        <title>Complete genome sequence of Robiginitalea biformata HTCC2501.</title>
        <authorList>
            <person name="Oh H.M."/>
            <person name="Giovannoni S.J."/>
            <person name="Lee K."/>
            <person name="Ferriera S."/>
            <person name="Johnson J."/>
            <person name="Cho J.C."/>
        </authorList>
    </citation>
    <scope>NUCLEOTIDE SEQUENCE [LARGE SCALE GENOMIC DNA]</scope>
    <source>
        <strain evidence="3">ATCC BAA-864 / HTCC2501 / KCTC 12146</strain>
    </source>
</reference>
<dbReference type="AlphaFoldDB" id="A4CKQ4"/>
<evidence type="ECO:0000313" key="3">
    <source>
        <dbReference type="Proteomes" id="UP000009049"/>
    </source>
</evidence>
<accession>A4CKQ4</accession>
<protein>
    <submittedName>
        <fullName evidence="2">Uncharacterized protein</fullName>
    </submittedName>
</protein>
<keyword evidence="3" id="KW-1185">Reference proteome</keyword>
<gene>
    <name evidence="2" type="ordered locus">RB2501_14034</name>
</gene>
<dbReference type="RefSeq" id="WP_015754770.1">
    <property type="nucleotide sequence ID" value="NC_013222.1"/>
</dbReference>
<proteinExistence type="predicted"/>
<dbReference type="Proteomes" id="UP000009049">
    <property type="component" value="Chromosome"/>
</dbReference>
<dbReference type="STRING" id="313596.RB2501_14034"/>
<name>A4CKQ4_ROBBH</name>
<keyword evidence="1" id="KW-1133">Transmembrane helix</keyword>
<feature type="transmembrane region" description="Helical" evidence="1">
    <location>
        <begin position="6"/>
        <end position="31"/>
    </location>
</feature>
<keyword evidence="1" id="KW-0812">Transmembrane</keyword>
<sequence>MVPFKSIISGIGRFLPVAAALAIAVLFTLWVREKNENKVIRDNFRAALAEDSALVTNYRVLSREFNDLIKVKFPALQEKLDSANIRAKRVERVVVQQIYYRDTTSRAVDLTPVVDAIQRGVKLPDSIPFTDIGPCLIIGGYVDYDGRRLTINITDRQFTSINEVVGHWRRRQWKILGLIPTRLFGRKEAVITVFNSCGESKTTVIEKLDK</sequence>
<dbReference type="OrthoDB" id="1349128at2"/>
<dbReference type="eggNOG" id="ENOG5034742">
    <property type="taxonomic scope" value="Bacteria"/>
</dbReference>
<evidence type="ECO:0000313" key="2">
    <source>
        <dbReference type="EMBL" id="EAR15453.1"/>
    </source>
</evidence>
<keyword evidence="1" id="KW-0472">Membrane</keyword>
<organism evidence="2 3">
    <name type="scientific">Robiginitalea biformata (strain ATCC BAA-864 / DSM 15991 / KCTC 12146 / HTCC2501)</name>
    <dbReference type="NCBI Taxonomy" id="313596"/>
    <lineage>
        <taxon>Bacteria</taxon>
        <taxon>Pseudomonadati</taxon>
        <taxon>Bacteroidota</taxon>
        <taxon>Flavobacteriia</taxon>
        <taxon>Flavobacteriales</taxon>
        <taxon>Flavobacteriaceae</taxon>
        <taxon>Robiginitalea</taxon>
    </lineage>
</organism>
<dbReference type="EMBL" id="CP001712">
    <property type="protein sequence ID" value="EAR15453.1"/>
    <property type="molecule type" value="Genomic_DNA"/>
</dbReference>